<name>A0A1C7ID29_9FIRM</name>
<evidence type="ECO:0000256" key="4">
    <source>
        <dbReference type="ARBA" id="ARBA00022475"/>
    </source>
</evidence>
<dbReference type="InterPro" id="IPR018385">
    <property type="entry name" value="C4_dicarb_anaerob_car-like"/>
</dbReference>
<evidence type="ECO:0000256" key="5">
    <source>
        <dbReference type="ARBA" id="ARBA00022692"/>
    </source>
</evidence>
<comment type="similarity">
    <text evidence="2">Belongs to the DcuC/DcuD transporter (TC 2.A.61) family.</text>
</comment>
<accession>A0A1C7ID29</accession>
<keyword evidence="6 8" id="KW-1133">Transmembrane helix</keyword>
<dbReference type="GO" id="GO:0015556">
    <property type="term" value="F:C4-dicarboxylate transmembrane transporter activity"/>
    <property type="evidence" value="ECO:0007669"/>
    <property type="project" value="InterPro"/>
</dbReference>
<dbReference type="Proteomes" id="UP000092574">
    <property type="component" value="Chromosome"/>
</dbReference>
<feature type="transmembrane region" description="Helical" evidence="8">
    <location>
        <begin position="355"/>
        <end position="388"/>
    </location>
</feature>
<dbReference type="EMBL" id="CP015405">
    <property type="protein sequence ID" value="ANU76399.1"/>
    <property type="molecule type" value="Genomic_DNA"/>
</dbReference>
<dbReference type="NCBIfam" id="NF037994">
    <property type="entry name" value="DcuC_1"/>
    <property type="match status" value="1"/>
</dbReference>
<dbReference type="KEGG" id="byl:A4V09_11835"/>
<evidence type="ECO:0008006" key="11">
    <source>
        <dbReference type="Google" id="ProtNLM"/>
    </source>
</evidence>
<evidence type="ECO:0000256" key="6">
    <source>
        <dbReference type="ARBA" id="ARBA00022989"/>
    </source>
</evidence>
<feature type="transmembrane region" description="Helical" evidence="8">
    <location>
        <begin position="203"/>
        <end position="224"/>
    </location>
</feature>
<proteinExistence type="inferred from homology"/>
<feature type="transmembrane region" description="Helical" evidence="8">
    <location>
        <begin position="400"/>
        <end position="419"/>
    </location>
</feature>
<feature type="transmembrane region" description="Helical" evidence="8">
    <location>
        <begin position="317"/>
        <end position="335"/>
    </location>
</feature>
<feature type="transmembrane region" description="Helical" evidence="8">
    <location>
        <begin position="163"/>
        <end position="183"/>
    </location>
</feature>
<dbReference type="AlphaFoldDB" id="A0A1C7ID29"/>
<keyword evidence="7 8" id="KW-0472">Membrane</keyword>
<protein>
    <recommendedName>
        <fullName evidence="11">DcuC family C4-dicarboxylate transporter</fullName>
    </recommendedName>
</protein>
<dbReference type="GO" id="GO:0005886">
    <property type="term" value="C:plasma membrane"/>
    <property type="evidence" value="ECO:0007669"/>
    <property type="project" value="UniProtKB-SubCell"/>
</dbReference>
<dbReference type="Pfam" id="PF03606">
    <property type="entry name" value="DcuC"/>
    <property type="match status" value="1"/>
</dbReference>
<evidence type="ECO:0000256" key="2">
    <source>
        <dbReference type="ARBA" id="ARBA00005275"/>
    </source>
</evidence>
<gene>
    <name evidence="9" type="ORF">A4V09_11835</name>
</gene>
<feature type="transmembrane region" description="Helical" evidence="8">
    <location>
        <begin position="71"/>
        <end position="91"/>
    </location>
</feature>
<dbReference type="STRING" id="1796616.A4V09_11835"/>
<comment type="subcellular location">
    <subcellularLocation>
        <location evidence="1">Cell membrane</location>
        <topology evidence="1">Multi-pass membrane protein</topology>
    </subcellularLocation>
</comment>
<feature type="transmembrane region" description="Helical" evidence="8">
    <location>
        <begin position="6"/>
        <end position="22"/>
    </location>
</feature>
<evidence type="ECO:0000256" key="8">
    <source>
        <dbReference type="SAM" id="Phobius"/>
    </source>
</evidence>
<feature type="transmembrane region" description="Helical" evidence="8">
    <location>
        <begin position="29"/>
        <end position="51"/>
    </location>
</feature>
<dbReference type="RefSeq" id="WP_065542564.1">
    <property type="nucleotide sequence ID" value="NZ_CP015405.2"/>
</dbReference>
<evidence type="ECO:0000256" key="1">
    <source>
        <dbReference type="ARBA" id="ARBA00004651"/>
    </source>
</evidence>
<reference evidence="9" key="1">
    <citation type="submission" date="2017-04" db="EMBL/GenBank/DDBJ databases">
        <title>Complete Genome Sequences of Twelve Strains of a Stable Defined Moderately Diverse Mouse Microbiota 2 (sDMDMm2).</title>
        <authorList>
            <person name="Uchimura Y."/>
            <person name="Wyss M."/>
            <person name="Brugiroux S."/>
            <person name="Limenitakis J.P."/>
            <person name="Stecher B."/>
            <person name="McCoy K.D."/>
            <person name="Macpherson A.J."/>
        </authorList>
    </citation>
    <scope>NUCLEOTIDE SEQUENCE</scope>
    <source>
        <strain evidence="9">YL58</strain>
    </source>
</reference>
<keyword evidence="3" id="KW-0813">Transport</keyword>
<evidence type="ECO:0000256" key="3">
    <source>
        <dbReference type="ARBA" id="ARBA00022448"/>
    </source>
</evidence>
<feature type="transmembrane region" description="Helical" evidence="8">
    <location>
        <begin position="439"/>
        <end position="457"/>
    </location>
</feature>
<feature type="transmembrane region" description="Helical" evidence="8">
    <location>
        <begin position="251"/>
        <end position="270"/>
    </location>
</feature>
<keyword evidence="10" id="KW-1185">Reference proteome</keyword>
<keyword evidence="5 8" id="KW-0812">Transmembrane</keyword>
<evidence type="ECO:0000313" key="9">
    <source>
        <dbReference type="EMBL" id="ANU76399.1"/>
    </source>
</evidence>
<dbReference type="PANTHER" id="PTHR42002">
    <property type="entry name" value="ANAEROBIC C4-DICARBOXYLATE TRANSPORTER DCUC-RELATED"/>
    <property type="match status" value="1"/>
</dbReference>
<feature type="transmembrane region" description="Helical" evidence="8">
    <location>
        <begin position="117"/>
        <end position="134"/>
    </location>
</feature>
<feature type="transmembrane region" description="Helical" evidence="8">
    <location>
        <begin position="276"/>
        <end position="296"/>
    </location>
</feature>
<sequence length="458" mass="48131">MGEAIRIFVTLVMIVMILVIVARKYYTATAFLGIGFVVLLVTTLVTGQSAIAEGGSGNALVDVFEVMANAITTSLGSTGLVIMVVMGYVGYMTHIKAAELFSIVVAGPLRKIKHSEILIFATFVLVVIVKLAIPSSSSEVSLLIATVFPVLIAVGISKETSAALLMVATAIVWGPSNTLALTAFNGAGLENISIPVYFVTKEILPVICMIIVGTIVFILVNKYFDKKEGVLVSRSELPELKDVKELGIPKFYAIFPVLPVLLVIIFSPIVQKYITISVVAANFMSFLLVMVIEIIRKHNIRQTFDDSKALFEGMGKAFVSVVSILIGINVFSAALNQVGGLKILAGAFASAGGGTITIAVIGAAAAFILIGIGSSISGTLPLFSSLYAAFAASEGELVNMVRILIFGGSLASAVNPIAPTTMIVSGGCNVPITTIIKRTIIPALACLLTEIIVCILIP</sequence>
<evidence type="ECO:0000256" key="7">
    <source>
        <dbReference type="ARBA" id="ARBA00023136"/>
    </source>
</evidence>
<dbReference type="OrthoDB" id="1674075at2"/>
<organism evidence="9 10">
    <name type="scientific">Blautia pseudococcoides</name>
    <dbReference type="NCBI Taxonomy" id="1796616"/>
    <lineage>
        <taxon>Bacteria</taxon>
        <taxon>Bacillati</taxon>
        <taxon>Bacillota</taxon>
        <taxon>Clostridia</taxon>
        <taxon>Lachnospirales</taxon>
        <taxon>Lachnospiraceae</taxon>
        <taxon>Blautia</taxon>
    </lineage>
</organism>
<evidence type="ECO:0000313" key="10">
    <source>
        <dbReference type="Proteomes" id="UP000092574"/>
    </source>
</evidence>
<keyword evidence="4" id="KW-1003">Cell membrane</keyword>
<feature type="transmembrane region" description="Helical" evidence="8">
    <location>
        <begin position="140"/>
        <end position="156"/>
    </location>
</feature>
<dbReference type="PANTHER" id="PTHR42002:SF2">
    <property type="entry name" value="ANAEROBIC C4-DICARBOXYLATE TRANSPORTER DCUC-RELATED"/>
    <property type="match status" value="1"/>
</dbReference>
<dbReference type="InterPro" id="IPR004669">
    <property type="entry name" value="C4_dicarb_anaerob_car"/>
</dbReference>